<dbReference type="InterPro" id="IPR015867">
    <property type="entry name" value="N-reg_PII/ATP_PRibTrfase_C"/>
</dbReference>
<accession>A0A2S4N616</accession>
<dbReference type="EMBL" id="PQNY01000013">
    <property type="protein sequence ID" value="POS01161.1"/>
    <property type="molecule type" value="Genomic_DNA"/>
</dbReference>
<gene>
    <name evidence="1" type="ORF">Q361_11340</name>
</gene>
<evidence type="ECO:0008006" key="3">
    <source>
        <dbReference type="Google" id="ProtNLM"/>
    </source>
</evidence>
<organism evidence="1 2">
    <name type="scientific">Flavobacterium croceum DSM 17960</name>
    <dbReference type="NCBI Taxonomy" id="1121886"/>
    <lineage>
        <taxon>Bacteria</taxon>
        <taxon>Pseudomonadati</taxon>
        <taxon>Bacteroidota</taxon>
        <taxon>Flavobacteriia</taxon>
        <taxon>Flavobacteriales</taxon>
        <taxon>Flavobacteriaceae</taxon>
        <taxon>Flavobacterium</taxon>
    </lineage>
</organism>
<name>A0A2S4N616_9FLAO</name>
<dbReference type="Proteomes" id="UP000237056">
    <property type="component" value="Unassembled WGS sequence"/>
</dbReference>
<protein>
    <recommendedName>
        <fullName evidence="3">Nitrogen regulatory protein P-II</fullName>
    </recommendedName>
</protein>
<dbReference type="AlphaFoldDB" id="A0A2S4N616"/>
<proteinExistence type="predicted"/>
<evidence type="ECO:0000313" key="1">
    <source>
        <dbReference type="EMBL" id="POS01161.1"/>
    </source>
</evidence>
<reference evidence="1 2" key="1">
    <citation type="submission" date="2018-01" db="EMBL/GenBank/DDBJ databases">
        <title>Genomic Encyclopedia of Type Strains, Phase I: the one thousand microbial genomes (KMG-I) project.</title>
        <authorList>
            <person name="Goeker M."/>
        </authorList>
    </citation>
    <scope>NUCLEOTIDE SEQUENCE [LARGE SCALE GENOMIC DNA]</scope>
    <source>
        <strain evidence="1 2">DSM 17960</strain>
    </source>
</reference>
<dbReference type="Gene3D" id="3.30.70.120">
    <property type="match status" value="1"/>
</dbReference>
<dbReference type="RefSeq" id="WP_103726650.1">
    <property type="nucleotide sequence ID" value="NZ_PQNY01000013.1"/>
</dbReference>
<keyword evidence="2" id="KW-1185">Reference proteome</keyword>
<sequence length="101" mass="11737">MKLLLITAVSDFEKEIKQLLKKVNVKSYSYNNVKGVSNTTTEELNSNWFGAEHIENDSVVFYVFVDKEKVDHFFEQVHLFNSKLDSVSKIHLASFNIEKHN</sequence>
<dbReference type="OrthoDB" id="1524637at2"/>
<comment type="caution">
    <text evidence="1">The sequence shown here is derived from an EMBL/GenBank/DDBJ whole genome shotgun (WGS) entry which is preliminary data.</text>
</comment>
<evidence type="ECO:0000313" key="2">
    <source>
        <dbReference type="Proteomes" id="UP000237056"/>
    </source>
</evidence>